<feature type="domain" description="Stealth protein CR3 conserved region 3" evidence="10">
    <location>
        <begin position="310"/>
        <end position="358"/>
    </location>
</feature>
<keyword evidence="6" id="KW-1133">Transmembrane helix</keyword>
<feature type="domain" description="Stealth protein CR4 conserved region 4" evidence="11">
    <location>
        <begin position="532"/>
        <end position="579"/>
    </location>
</feature>
<gene>
    <name evidence="12" type="ORF">H696_04778</name>
</gene>
<sequence length="647" mass="71330">MFPGRRHPSAGGAPSPSAAWSPRVRLSRLATGPASLVAIFALVLLSGALFFRCSFTSTGSVTSQVPASPSEEAGLPVIDVVYTWVNGSDPAHRQSLRETRALLLGATEQEEQKEDGNRFTDHEELRFSLRSIERFAPWVRTVRLVTNGQVPHWLDTTNPRLRVVTHEEIFRSPEHLPTFSSPAIEANLHRIPGLSEHFLYLNDDVHFGDEVFPDDFLTESRGQRVFLTWPIPNCASGCPHLWLGDGTCQPQCNVARCNFDAGDCLKGHPSPAPAPLAEGYRTRDAFGDSLAFVNVRLSQVYGPKIRRAVAHMPHLIDRRVMADLQTVFRDEFDQTSSHQLRHAKDMQFAFAYFYFLMEHTRPPKEVADELIRQIAASGHRFLTVDDMYRILQILAPSAAADRDIRPLVAMLHQCSASSPGEDPGDRLAFLAAPPGDSQSLSREQLLAMAGPRPHEAPNALAYFWRSPPEALAWPPVPVAALPDCPAFRERLAKSIGKTRKYKHESAPEKDVFFYMVNNNLDKLRESLDSLSFSPRKFVCLNDDLDAGAPGYEEAIGMLRRYYERMFPEPSSFELGPHRRVVPGSASPAPAPAPGGPALPPSIFSILTLVVVFSAIGVVVVRLVRRPAALAASLLPLAGGGPTDPRSA</sequence>
<organism evidence="12">
    <name type="scientific">Fonticula alba</name>
    <name type="common">Slime mold</name>
    <dbReference type="NCBI Taxonomy" id="691883"/>
    <lineage>
        <taxon>Eukaryota</taxon>
        <taxon>Rotosphaerida</taxon>
        <taxon>Fonticulaceae</taxon>
        <taxon>Fonticula</taxon>
    </lineage>
</organism>
<dbReference type="InterPro" id="IPR047141">
    <property type="entry name" value="Stealth"/>
</dbReference>
<dbReference type="GeneID" id="20529503"/>
<dbReference type="RefSeq" id="XP_009496917.1">
    <property type="nucleotide sequence ID" value="XM_009498642.1"/>
</dbReference>
<proteinExistence type="inferred from homology"/>
<evidence type="ECO:0000259" key="10">
    <source>
        <dbReference type="Pfam" id="PF17102"/>
    </source>
</evidence>
<dbReference type="GO" id="GO:0046835">
    <property type="term" value="P:carbohydrate phosphorylation"/>
    <property type="evidence" value="ECO:0007669"/>
    <property type="project" value="TreeGrafter"/>
</dbReference>
<evidence type="ECO:0000259" key="7">
    <source>
        <dbReference type="Pfam" id="PF00066"/>
    </source>
</evidence>
<keyword evidence="2" id="KW-0808">Transferase</keyword>
<feature type="domain" description="Stealth protein CR1 conserved region 1" evidence="9">
    <location>
        <begin position="77"/>
        <end position="100"/>
    </location>
</feature>
<keyword evidence="13" id="KW-1185">Reference proteome</keyword>
<keyword evidence="3" id="KW-0677">Repeat</keyword>
<dbReference type="InterPro" id="IPR031358">
    <property type="entry name" value="Stealth_CR1"/>
</dbReference>
<keyword evidence="5" id="KW-0325">Glycoprotein</keyword>
<evidence type="ECO:0000313" key="12">
    <source>
        <dbReference type="EMBL" id="KCV68485.1"/>
    </source>
</evidence>
<dbReference type="Pfam" id="PF11380">
    <property type="entry name" value="Stealth_CR2"/>
    <property type="match status" value="1"/>
</dbReference>
<dbReference type="Pfam" id="PF17101">
    <property type="entry name" value="Stealth_CR1"/>
    <property type="match status" value="1"/>
</dbReference>
<reference evidence="12" key="1">
    <citation type="submission" date="2013-04" db="EMBL/GenBank/DDBJ databases">
        <title>The Genome Sequence of Fonticula alba ATCC 38817.</title>
        <authorList>
            <consortium name="The Broad Institute Genomics Platform"/>
            <person name="Russ C."/>
            <person name="Cuomo C."/>
            <person name="Burger G."/>
            <person name="Gray M.W."/>
            <person name="Holland P.W.H."/>
            <person name="King N."/>
            <person name="Lang F.B.F."/>
            <person name="Roger A.J."/>
            <person name="Ruiz-Trillo I."/>
            <person name="Brown M."/>
            <person name="Walker B."/>
            <person name="Young S."/>
            <person name="Zeng Q."/>
            <person name="Gargeya S."/>
            <person name="Fitzgerald M."/>
            <person name="Haas B."/>
            <person name="Abouelleil A."/>
            <person name="Allen A.W."/>
            <person name="Alvarado L."/>
            <person name="Arachchi H.M."/>
            <person name="Berlin A.M."/>
            <person name="Chapman S.B."/>
            <person name="Gainer-Dewar J."/>
            <person name="Goldberg J."/>
            <person name="Griggs A."/>
            <person name="Gujja S."/>
            <person name="Hansen M."/>
            <person name="Howarth C."/>
            <person name="Imamovic A."/>
            <person name="Ireland A."/>
            <person name="Larimer J."/>
            <person name="McCowan C."/>
            <person name="Murphy C."/>
            <person name="Pearson M."/>
            <person name="Poon T.W."/>
            <person name="Priest M."/>
            <person name="Roberts A."/>
            <person name="Saif S."/>
            <person name="Shea T."/>
            <person name="Sisk P."/>
            <person name="Sykes S."/>
            <person name="Wortman J."/>
            <person name="Nusbaum C."/>
            <person name="Birren B."/>
        </authorList>
    </citation>
    <scope>NUCLEOTIDE SEQUENCE [LARGE SCALE GENOMIC DNA]</scope>
    <source>
        <strain evidence="12">ATCC 38817</strain>
    </source>
</reference>
<dbReference type="Pfam" id="PF17103">
    <property type="entry name" value="Stealth_CR4"/>
    <property type="match status" value="1"/>
</dbReference>
<dbReference type="Gene3D" id="3.30.300.320">
    <property type="match status" value="1"/>
</dbReference>
<dbReference type="GO" id="GO:0003976">
    <property type="term" value="F:UDP-N-acetylglucosamine-lysosomal-enzyme N-acetylglucosaminephosphotransferase activity"/>
    <property type="evidence" value="ECO:0007669"/>
    <property type="project" value="TreeGrafter"/>
</dbReference>
<dbReference type="InterPro" id="IPR031357">
    <property type="entry name" value="Stealth_CR3"/>
</dbReference>
<evidence type="ECO:0000256" key="5">
    <source>
        <dbReference type="ARBA" id="ARBA00023180"/>
    </source>
</evidence>
<dbReference type="PANTHER" id="PTHR24045:SF0">
    <property type="entry name" value="N-ACETYLGLUCOSAMINE-1-PHOSPHOTRANSFERASE SUBUNITS ALPHA_BETA"/>
    <property type="match status" value="1"/>
</dbReference>
<keyword evidence="6" id="KW-0812">Transmembrane</keyword>
<dbReference type="eggNOG" id="ENOG502QQMR">
    <property type="taxonomic scope" value="Eukaryota"/>
</dbReference>
<keyword evidence="4" id="KW-1015">Disulfide bond</keyword>
<feature type="transmembrane region" description="Helical" evidence="6">
    <location>
        <begin position="602"/>
        <end position="623"/>
    </location>
</feature>
<dbReference type="Proteomes" id="UP000030693">
    <property type="component" value="Unassembled WGS sequence"/>
</dbReference>
<evidence type="ECO:0000256" key="2">
    <source>
        <dbReference type="ARBA" id="ARBA00022679"/>
    </source>
</evidence>
<dbReference type="EMBL" id="KB932208">
    <property type="protein sequence ID" value="KCV68485.1"/>
    <property type="molecule type" value="Genomic_DNA"/>
</dbReference>
<keyword evidence="6" id="KW-0472">Membrane</keyword>
<evidence type="ECO:0000259" key="8">
    <source>
        <dbReference type="Pfam" id="PF11380"/>
    </source>
</evidence>
<dbReference type="InterPro" id="IPR000800">
    <property type="entry name" value="Notch_dom"/>
</dbReference>
<evidence type="ECO:0000256" key="1">
    <source>
        <dbReference type="ARBA" id="ARBA00007583"/>
    </source>
</evidence>
<evidence type="ECO:0000256" key="6">
    <source>
        <dbReference type="SAM" id="Phobius"/>
    </source>
</evidence>
<evidence type="ECO:0000259" key="9">
    <source>
        <dbReference type="Pfam" id="PF17101"/>
    </source>
</evidence>
<dbReference type="InterPro" id="IPR021520">
    <property type="entry name" value="Stealth_CR2"/>
</dbReference>
<dbReference type="GO" id="GO:0005794">
    <property type="term" value="C:Golgi apparatus"/>
    <property type="evidence" value="ECO:0007669"/>
    <property type="project" value="TreeGrafter"/>
</dbReference>
<feature type="domain" description="Stealth protein CR2 conserved region 2" evidence="8">
    <location>
        <begin position="118"/>
        <end position="224"/>
    </location>
</feature>
<dbReference type="STRING" id="691883.A0A058Z2M4"/>
<evidence type="ECO:0000256" key="3">
    <source>
        <dbReference type="ARBA" id="ARBA00022737"/>
    </source>
</evidence>
<dbReference type="Pfam" id="PF00066">
    <property type="entry name" value="Notch"/>
    <property type="match status" value="1"/>
</dbReference>
<evidence type="ECO:0000259" key="11">
    <source>
        <dbReference type="Pfam" id="PF17103"/>
    </source>
</evidence>
<accession>A0A058Z2M4</accession>
<protein>
    <recommendedName>
        <fullName evidence="14">LNR domain-containing protein</fullName>
    </recommendedName>
</protein>
<dbReference type="InterPro" id="IPR031356">
    <property type="entry name" value="Stealth_CR4"/>
</dbReference>
<evidence type="ECO:0008006" key="14">
    <source>
        <dbReference type="Google" id="ProtNLM"/>
    </source>
</evidence>
<dbReference type="PANTHER" id="PTHR24045">
    <property type="match status" value="1"/>
</dbReference>
<dbReference type="OrthoDB" id="263283at2759"/>
<feature type="transmembrane region" description="Helical" evidence="6">
    <location>
        <begin position="29"/>
        <end position="51"/>
    </location>
</feature>
<feature type="domain" description="LNR" evidence="7">
    <location>
        <begin position="232"/>
        <end position="264"/>
    </location>
</feature>
<dbReference type="GO" id="GO:0016256">
    <property type="term" value="P:N-glycan processing to lysosome"/>
    <property type="evidence" value="ECO:0007669"/>
    <property type="project" value="TreeGrafter"/>
</dbReference>
<evidence type="ECO:0000313" key="13">
    <source>
        <dbReference type="Proteomes" id="UP000030693"/>
    </source>
</evidence>
<evidence type="ECO:0000256" key="4">
    <source>
        <dbReference type="ARBA" id="ARBA00023157"/>
    </source>
</evidence>
<dbReference type="Pfam" id="PF17102">
    <property type="entry name" value="Stealth_CR3"/>
    <property type="match status" value="1"/>
</dbReference>
<dbReference type="AlphaFoldDB" id="A0A058Z2M4"/>
<comment type="similarity">
    <text evidence="1">Belongs to the stealth family.</text>
</comment>
<name>A0A058Z2M4_FONAL</name>